<dbReference type="SMART" id="SM00388">
    <property type="entry name" value="HisKA"/>
    <property type="match status" value="1"/>
</dbReference>
<dbReference type="SUPFAM" id="SSF55785">
    <property type="entry name" value="PYP-like sensor domain (PAS domain)"/>
    <property type="match status" value="2"/>
</dbReference>
<dbReference type="PROSITE" id="PS50113">
    <property type="entry name" value="PAC"/>
    <property type="match status" value="2"/>
</dbReference>
<dbReference type="InterPro" id="IPR003661">
    <property type="entry name" value="HisK_dim/P_dom"/>
</dbReference>
<dbReference type="PRINTS" id="PR00344">
    <property type="entry name" value="BCTRLSENSOR"/>
</dbReference>
<dbReference type="Pfam" id="PF00072">
    <property type="entry name" value="Response_reg"/>
    <property type="match status" value="1"/>
</dbReference>
<feature type="modified residue" description="4-aspartylphosphate" evidence="6">
    <location>
        <position position="577"/>
    </location>
</feature>
<dbReference type="Proteomes" id="UP001254608">
    <property type="component" value="Unassembled WGS sequence"/>
</dbReference>
<evidence type="ECO:0000256" key="1">
    <source>
        <dbReference type="ARBA" id="ARBA00000085"/>
    </source>
</evidence>
<comment type="caution">
    <text evidence="11">The sequence shown here is derived from an EMBL/GenBank/DDBJ whole genome shotgun (WGS) entry which is preliminary data.</text>
</comment>
<reference evidence="11 12" key="1">
    <citation type="submission" date="2023-09" db="EMBL/GenBank/DDBJ databases">
        <authorList>
            <person name="Rey-Velasco X."/>
        </authorList>
    </citation>
    <scope>NUCLEOTIDE SEQUENCE [LARGE SCALE GENOMIC DNA]</scope>
    <source>
        <strain evidence="11 12">W345</strain>
    </source>
</reference>
<accession>A0ABU2WIW0</accession>
<dbReference type="PANTHER" id="PTHR43047:SF72">
    <property type="entry name" value="OSMOSENSING HISTIDINE PROTEIN KINASE SLN1"/>
    <property type="match status" value="1"/>
</dbReference>
<name>A0ABU2WIW0_9GAMM</name>
<sequence>MKNAGPEEGGMPMPAEAPAVRPVGDADYRLMVDSVLDYAIFLLDPEGRILSWNAGAQQMKGYEASEVIGRHFSMFYPPELRDVDWPQRELDAARAQGRFEDEGWRLRKDGTRFWANVVLTRLVDADGGLRGYSKITRDLSERQQQEELLRTSEERFRLMVEGIKDYAIFMLDPDGIISSWNAGARLNKGYEAGEIIGQHFSVFYPRNVAESGWPAEELRRALADGRFEDEGWRVRKDGTRFWASVVITAVRDHSGRHIGFAKVTRDLTERRRISVLEEEGRRVTTFLAMLGHELRNPLAPIVSALTIMEMESIESATLRMTRDVIARQVDQMRRLIDDLLDVGRITSGKLRLDLVPLDLREATLEAIEASEPLIRSRSHTLDVDIECPELWVRGDRTRVAQIIGNLLTNAAKYTPPGGRIAVRLDEAGLNAELSVSDNGIGIPPKLLPQVFDLFVQGEQDVARSQGGLGLGLSLVQQLVALHGGDIAAYSSGHPGKGSEFIVRLPRTQPPAETGAAAQKPPGGTAQRRILVVDDNRDAAKTMALLLQRMGYHTDVAYDGPSTLAAVKTGAPEAVILDIGLPGMSGLEVARQITAQVERPPRLIAATGYGQDQDREDSAAAGFCAHLTKPLRADELAQLLDSLFGGVSDGVYRPAP</sequence>
<dbReference type="SUPFAM" id="SSF55874">
    <property type="entry name" value="ATPase domain of HSP90 chaperone/DNA topoisomerase II/histidine kinase"/>
    <property type="match status" value="1"/>
</dbReference>
<organism evidence="11 12">
    <name type="scientific">Banduia mediterranea</name>
    <dbReference type="NCBI Taxonomy" id="3075609"/>
    <lineage>
        <taxon>Bacteria</taxon>
        <taxon>Pseudomonadati</taxon>
        <taxon>Pseudomonadota</taxon>
        <taxon>Gammaproteobacteria</taxon>
        <taxon>Nevskiales</taxon>
        <taxon>Algiphilaceae</taxon>
        <taxon>Banduia</taxon>
    </lineage>
</organism>
<dbReference type="PROSITE" id="PS50110">
    <property type="entry name" value="RESPONSE_REGULATORY"/>
    <property type="match status" value="1"/>
</dbReference>
<dbReference type="SMART" id="SM00091">
    <property type="entry name" value="PAS"/>
    <property type="match status" value="2"/>
</dbReference>
<dbReference type="InterPro" id="IPR036890">
    <property type="entry name" value="HATPase_C_sf"/>
</dbReference>
<dbReference type="Pfam" id="PF00512">
    <property type="entry name" value="HisKA"/>
    <property type="match status" value="1"/>
</dbReference>
<evidence type="ECO:0000313" key="11">
    <source>
        <dbReference type="EMBL" id="MDT0497808.1"/>
    </source>
</evidence>
<gene>
    <name evidence="11" type="ORF">RM530_10605</name>
</gene>
<evidence type="ECO:0000259" key="7">
    <source>
        <dbReference type="PROSITE" id="PS50109"/>
    </source>
</evidence>
<proteinExistence type="predicted"/>
<evidence type="ECO:0000313" key="12">
    <source>
        <dbReference type="Proteomes" id="UP001254608"/>
    </source>
</evidence>
<dbReference type="PROSITE" id="PS50112">
    <property type="entry name" value="PAS"/>
    <property type="match status" value="2"/>
</dbReference>
<dbReference type="SMART" id="SM00387">
    <property type="entry name" value="HATPase_c"/>
    <property type="match status" value="1"/>
</dbReference>
<keyword evidence="12" id="KW-1185">Reference proteome</keyword>
<dbReference type="InterPro" id="IPR000700">
    <property type="entry name" value="PAS-assoc_C"/>
</dbReference>
<evidence type="ECO:0000256" key="2">
    <source>
        <dbReference type="ARBA" id="ARBA00012438"/>
    </source>
</evidence>
<evidence type="ECO:0000256" key="4">
    <source>
        <dbReference type="ARBA" id="ARBA00022679"/>
    </source>
</evidence>
<dbReference type="CDD" id="cd00130">
    <property type="entry name" value="PAS"/>
    <property type="match status" value="2"/>
</dbReference>
<evidence type="ECO:0000256" key="3">
    <source>
        <dbReference type="ARBA" id="ARBA00022553"/>
    </source>
</evidence>
<feature type="domain" description="PAS" evidence="9">
    <location>
        <begin position="152"/>
        <end position="225"/>
    </location>
</feature>
<dbReference type="SUPFAM" id="SSF52172">
    <property type="entry name" value="CheY-like"/>
    <property type="match status" value="1"/>
</dbReference>
<dbReference type="PROSITE" id="PS50109">
    <property type="entry name" value="HIS_KIN"/>
    <property type="match status" value="1"/>
</dbReference>
<dbReference type="Gene3D" id="3.40.50.2300">
    <property type="match status" value="1"/>
</dbReference>
<dbReference type="Gene3D" id="3.30.565.10">
    <property type="entry name" value="Histidine kinase-like ATPase, C-terminal domain"/>
    <property type="match status" value="1"/>
</dbReference>
<keyword evidence="4" id="KW-0808">Transferase</keyword>
<keyword evidence="3 6" id="KW-0597">Phosphoprotein</keyword>
<dbReference type="NCBIfam" id="TIGR00229">
    <property type="entry name" value="sensory_box"/>
    <property type="match status" value="2"/>
</dbReference>
<feature type="domain" description="Histidine kinase" evidence="7">
    <location>
        <begin position="289"/>
        <end position="508"/>
    </location>
</feature>
<dbReference type="InterPro" id="IPR036097">
    <property type="entry name" value="HisK_dim/P_sf"/>
</dbReference>
<dbReference type="EC" id="2.7.13.3" evidence="2"/>
<dbReference type="CDD" id="cd00082">
    <property type="entry name" value="HisKA"/>
    <property type="match status" value="1"/>
</dbReference>
<evidence type="ECO:0000259" key="8">
    <source>
        <dbReference type="PROSITE" id="PS50110"/>
    </source>
</evidence>
<evidence type="ECO:0000259" key="10">
    <source>
        <dbReference type="PROSITE" id="PS50113"/>
    </source>
</evidence>
<keyword evidence="5" id="KW-0418">Kinase</keyword>
<protein>
    <recommendedName>
        <fullName evidence="2">histidine kinase</fullName>
        <ecNumber evidence="2">2.7.13.3</ecNumber>
    </recommendedName>
</protein>
<dbReference type="EMBL" id="JAVRIC010000014">
    <property type="protein sequence ID" value="MDT0497808.1"/>
    <property type="molecule type" value="Genomic_DNA"/>
</dbReference>
<evidence type="ECO:0000259" key="9">
    <source>
        <dbReference type="PROSITE" id="PS50112"/>
    </source>
</evidence>
<dbReference type="CDD" id="cd00075">
    <property type="entry name" value="HATPase"/>
    <property type="match status" value="1"/>
</dbReference>
<evidence type="ECO:0000256" key="6">
    <source>
        <dbReference type="PROSITE-ProRule" id="PRU00169"/>
    </source>
</evidence>
<dbReference type="InterPro" id="IPR005467">
    <property type="entry name" value="His_kinase_dom"/>
</dbReference>
<dbReference type="InterPro" id="IPR035965">
    <property type="entry name" value="PAS-like_dom_sf"/>
</dbReference>
<dbReference type="SUPFAM" id="SSF47384">
    <property type="entry name" value="Homodimeric domain of signal transducing histidine kinase"/>
    <property type="match status" value="1"/>
</dbReference>
<dbReference type="Pfam" id="PF13426">
    <property type="entry name" value="PAS_9"/>
    <property type="match status" value="2"/>
</dbReference>
<dbReference type="Gene3D" id="3.30.450.20">
    <property type="entry name" value="PAS domain"/>
    <property type="match status" value="2"/>
</dbReference>
<comment type="catalytic activity">
    <reaction evidence="1">
        <text>ATP + protein L-histidine = ADP + protein N-phospho-L-histidine.</text>
        <dbReference type="EC" id="2.7.13.3"/>
    </reaction>
</comment>
<dbReference type="InterPro" id="IPR001610">
    <property type="entry name" value="PAC"/>
</dbReference>
<feature type="domain" description="PAC" evidence="10">
    <location>
        <begin position="227"/>
        <end position="279"/>
    </location>
</feature>
<dbReference type="InterPro" id="IPR004358">
    <property type="entry name" value="Sig_transdc_His_kin-like_C"/>
</dbReference>
<dbReference type="InterPro" id="IPR003594">
    <property type="entry name" value="HATPase_dom"/>
</dbReference>
<dbReference type="PANTHER" id="PTHR43047">
    <property type="entry name" value="TWO-COMPONENT HISTIDINE PROTEIN KINASE"/>
    <property type="match status" value="1"/>
</dbReference>
<evidence type="ECO:0000256" key="5">
    <source>
        <dbReference type="ARBA" id="ARBA00022777"/>
    </source>
</evidence>
<feature type="domain" description="Response regulatory" evidence="8">
    <location>
        <begin position="528"/>
        <end position="643"/>
    </location>
</feature>
<dbReference type="InterPro" id="IPR001789">
    <property type="entry name" value="Sig_transdc_resp-reg_receiver"/>
</dbReference>
<dbReference type="Pfam" id="PF02518">
    <property type="entry name" value="HATPase_c"/>
    <property type="match status" value="1"/>
</dbReference>
<dbReference type="Gene3D" id="1.10.287.130">
    <property type="match status" value="1"/>
</dbReference>
<dbReference type="InterPro" id="IPR011006">
    <property type="entry name" value="CheY-like_superfamily"/>
</dbReference>
<feature type="domain" description="PAS" evidence="9">
    <location>
        <begin position="24"/>
        <end position="77"/>
    </location>
</feature>
<feature type="domain" description="PAC" evidence="10">
    <location>
        <begin position="99"/>
        <end position="151"/>
    </location>
</feature>
<dbReference type="SMART" id="SM00086">
    <property type="entry name" value="PAC"/>
    <property type="match status" value="2"/>
</dbReference>
<dbReference type="SMART" id="SM00448">
    <property type="entry name" value="REC"/>
    <property type="match status" value="1"/>
</dbReference>
<dbReference type="InterPro" id="IPR000014">
    <property type="entry name" value="PAS"/>
</dbReference>